<keyword evidence="6 13" id="KW-0808">Transferase</keyword>
<evidence type="ECO:0000256" key="5">
    <source>
        <dbReference type="ARBA" id="ARBA00022490"/>
    </source>
</evidence>
<evidence type="ECO:0000259" key="15">
    <source>
        <dbReference type="PROSITE" id="PS51163"/>
    </source>
</evidence>
<keyword evidence="17" id="KW-1185">Reference proteome</keyword>
<comment type="caution">
    <text evidence="16">The sequence shown here is derived from an EMBL/GenBank/DDBJ whole genome shotgun (WGS) entry which is preliminary data.</text>
</comment>
<dbReference type="EMBL" id="WJQS01000004">
    <property type="protein sequence ID" value="MRI85494.1"/>
    <property type="molecule type" value="Genomic_DNA"/>
</dbReference>
<dbReference type="PROSITE" id="PS51163">
    <property type="entry name" value="YRDC"/>
    <property type="match status" value="1"/>
</dbReference>
<evidence type="ECO:0000256" key="2">
    <source>
        <dbReference type="ARBA" id="ARBA00007663"/>
    </source>
</evidence>
<feature type="binding site" evidence="14">
    <location>
        <position position="74"/>
    </location>
    <ligand>
        <name>L-threonine</name>
        <dbReference type="ChEBI" id="CHEBI:57926"/>
    </ligand>
</feature>
<feature type="binding site" evidence="14">
    <location>
        <position position="244"/>
    </location>
    <ligand>
        <name>ATP</name>
        <dbReference type="ChEBI" id="CHEBI:30616"/>
    </ligand>
</feature>
<reference evidence="16 17" key="1">
    <citation type="submission" date="2019-11" db="EMBL/GenBank/DDBJ databases">
        <title>Characterisation of Fundicoccus ignavus gen. nov. sp. nov., a novel genus of the family Aerococcaceae isolated from bulk tank milk.</title>
        <authorList>
            <person name="Siebert A."/>
            <person name="Huptas C."/>
            <person name="Wenning M."/>
            <person name="Scherer S."/>
            <person name="Doll E.V."/>
        </authorList>
    </citation>
    <scope>NUCLEOTIDE SEQUENCE [LARGE SCALE GENOMIC DNA]</scope>
    <source>
        <strain evidence="16 17">WS4759</strain>
    </source>
</reference>
<feature type="domain" description="YrdC-like" evidence="15">
    <location>
        <begin position="20"/>
        <end position="209"/>
    </location>
</feature>
<keyword evidence="8 13" id="KW-0548">Nucleotidyltransferase</keyword>
<dbReference type="AlphaFoldDB" id="A0A6I2GFM4"/>
<dbReference type="GO" id="GO:0061710">
    <property type="term" value="F:L-threonylcarbamoyladenylate synthase"/>
    <property type="evidence" value="ECO:0007669"/>
    <property type="project" value="UniProtKB-EC"/>
</dbReference>
<dbReference type="GO" id="GO:0005737">
    <property type="term" value="C:cytoplasm"/>
    <property type="evidence" value="ECO:0007669"/>
    <property type="project" value="UniProtKB-SubCell"/>
</dbReference>
<feature type="binding site" evidence="14">
    <location>
        <position position="129"/>
    </location>
    <ligand>
        <name>L-threonine</name>
        <dbReference type="ChEBI" id="CHEBI:57926"/>
    </ligand>
</feature>
<evidence type="ECO:0000256" key="3">
    <source>
        <dbReference type="ARBA" id="ARBA00012584"/>
    </source>
</evidence>
<gene>
    <name evidence="16" type="ORF">GIY09_06330</name>
</gene>
<evidence type="ECO:0000256" key="1">
    <source>
        <dbReference type="ARBA" id="ARBA00004496"/>
    </source>
</evidence>
<evidence type="ECO:0000313" key="17">
    <source>
        <dbReference type="Proteomes" id="UP000430975"/>
    </source>
</evidence>
<evidence type="ECO:0000313" key="16">
    <source>
        <dbReference type="EMBL" id="MRI85494.1"/>
    </source>
</evidence>
<keyword evidence="5 13" id="KW-0963">Cytoplasm</keyword>
<keyword evidence="7 13" id="KW-0819">tRNA processing</keyword>
<comment type="catalytic activity">
    <reaction evidence="12 13">
        <text>L-threonine + hydrogencarbonate + ATP = L-threonylcarbamoyladenylate + diphosphate + H2O</text>
        <dbReference type="Rhea" id="RHEA:36407"/>
        <dbReference type="ChEBI" id="CHEBI:15377"/>
        <dbReference type="ChEBI" id="CHEBI:17544"/>
        <dbReference type="ChEBI" id="CHEBI:30616"/>
        <dbReference type="ChEBI" id="CHEBI:33019"/>
        <dbReference type="ChEBI" id="CHEBI:57926"/>
        <dbReference type="ChEBI" id="CHEBI:73682"/>
        <dbReference type="EC" id="2.7.7.87"/>
    </reaction>
</comment>
<evidence type="ECO:0000256" key="4">
    <source>
        <dbReference type="ARBA" id="ARBA00015492"/>
    </source>
</evidence>
<feature type="binding site" evidence="14">
    <location>
        <position position="42"/>
    </location>
    <ligand>
        <name>L-threonine</name>
        <dbReference type="ChEBI" id="CHEBI:57926"/>
    </ligand>
</feature>
<evidence type="ECO:0000256" key="8">
    <source>
        <dbReference type="ARBA" id="ARBA00022695"/>
    </source>
</evidence>
<evidence type="ECO:0000256" key="6">
    <source>
        <dbReference type="ARBA" id="ARBA00022679"/>
    </source>
</evidence>
<comment type="similarity">
    <text evidence="2 13">Belongs to the SUA5 family.</text>
</comment>
<keyword evidence="9 13" id="KW-0547">Nucleotide-binding</keyword>
<feature type="binding site" evidence="14">
    <location>
        <position position="205"/>
    </location>
    <ligand>
        <name>ATP</name>
        <dbReference type="ChEBI" id="CHEBI:30616"/>
    </ligand>
</feature>
<keyword evidence="10 13" id="KW-0067">ATP-binding</keyword>
<feature type="binding site" evidence="14">
    <location>
        <position position="151"/>
    </location>
    <ligand>
        <name>ATP</name>
        <dbReference type="ChEBI" id="CHEBI:30616"/>
    </ligand>
</feature>
<dbReference type="PANTHER" id="PTHR17490:SF16">
    <property type="entry name" value="THREONYLCARBAMOYL-AMP SYNTHASE"/>
    <property type="match status" value="1"/>
</dbReference>
<feature type="binding site" evidence="14">
    <location>
        <position position="69"/>
    </location>
    <ligand>
        <name>ATP</name>
        <dbReference type="ChEBI" id="CHEBI:30616"/>
    </ligand>
</feature>
<evidence type="ECO:0000256" key="12">
    <source>
        <dbReference type="ARBA" id="ARBA00048366"/>
    </source>
</evidence>
<comment type="function">
    <text evidence="13">Required for the formation of a threonylcarbamoyl group on adenosine at position 37 (t(6)A37) in tRNAs that read codons beginning with adenine.</text>
</comment>
<dbReference type="GO" id="GO:0005524">
    <property type="term" value="F:ATP binding"/>
    <property type="evidence" value="ECO:0007669"/>
    <property type="project" value="UniProtKB-UniRule"/>
</dbReference>
<dbReference type="InterPro" id="IPR038385">
    <property type="entry name" value="Sua5/YwlC_C"/>
</dbReference>
<dbReference type="GO" id="GO:0000049">
    <property type="term" value="F:tRNA binding"/>
    <property type="evidence" value="ECO:0007669"/>
    <property type="project" value="TreeGrafter"/>
</dbReference>
<dbReference type="SUPFAM" id="SSF55821">
    <property type="entry name" value="YrdC/RibB"/>
    <property type="match status" value="1"/>
</dbReference>
<comment type="subcellular location">
    <subcellularLocation>
        <location evidence="1 13">Cytoplasm</location>
    </subcellularLocation>
</comment>
<feature type="binding site" evidence="14">
    <location>
        <position position="159"/>
    </location>
    <ligand>
        <name>ATP</name>
        <dbReference type="ChEBI" id="CHEBI:30616"/>
    </ligand>
</feature>
<dbReference type="RefSeq" id="WP_153863501.1">
    <property type="nucleotide sequence ID" value="NZ_WJQS01000004.1"/>
</dbReference>
<dbReference type="Gene3D" id="3.40.50.11030">
    <property type="entry name" value="Threonylcarbamoyl-AMP synthase, C-terminal domain"/>
    <property type="match status" value="1"/>
</dbReference>
<feature type="binding site" evidence="14">
    <location>
        <position position="191"/>
    </location>
    <ligand>
        <name>L-threonine</name>
        <dbReference type="ChEBI" id="CHEBI:57926"/>
    </ligand>
</feature>
<evidence type="ECO:0000256" key="11">
    <source>
        <dbReference type="ARBA" id="ARBA00029774"/>
    </source>
</evidence>
<dbReference type="Gene3D" id="3.90.870.10">
    <property type="entry name" value="DHBP synthase"/>
    <property type="match status" value="1"/>
</dbReference>
<evidence type="ECO:0000256" key="10">
    <source>
        <dbReference type="ARBA" id="ARBA00022840"/>
    </source>
</evidence>
<dbReference type="InterPro" id="IPR050156">
    <property type="entry name" value="TC-AMP_synthase_SUA5"/>
</dbReference>
<dbReference type="GO" id="GO:0008033">
    <property type="term" value="P:tRNA processing"/>
    <property type="evidence" value="ECO:0007669"/>
    <property type="project" value="UniProtKB-KW"/>
</dbReference>
<evidence type="ECO:0000256" key="9">
    <source>
        <dbReference type="ARBA" id="ARBA00022741"/>
    </source>
</evidence>
<dbReference type="PIRSF" id="PIRSF004930">
    <property type="entry name" value="Tln_factor_SUA5"/>
    <property type="match status" value="1"/>
</dbReference>
<accession>A0A6I2GFM4</accession>
<dbReference type="Pfam" id="PF03481">
    <property type="entry name" value="Sua5_C"/>
    <property type="match status" value="1"/>
</dbReference>
<dbReference type="PANTHER" id="PTHR17490">
    <property type="entry name" value="SUA5"/>
    <property type="match status" value="1"/>
</dbReference>
<sequence>MTDLNVEDLNKAVNTQVFDYSTLKDAAALLKQGKLVAFPTETVYGLGAIANNETAVRGVFQAKGRPEDNPLIVHVSDISQVHDTVANVSPLAQRLMETFWPGPLTIIFPLKEGVFAPNVTPGKKSVAVRMPRQMETLLLIEMVGFPLVGPSANLSGKPSPTAVEHVLNDFSGTISGVIKAQSPISEIGVESTVVLADDEQIVILRPGAITQNMLGKIAPVVEMTASQQLANKDVQSPGVKYLHYSPEQPVYLIPIEYTISDWLKEMDKQERKIGVLADEKMLKALEANKSFYSSYSLGSEGDVASATRQLYAGLRYLEQSSCEIIFAQALLDDDAGHAYMNRLTKASNFVL</sequence>
<dbReference type="NCBIfam" id="TIGR00057">
    <property type="entry name" value="L-threonylcarbamoyladenylate synthase"/>
    <property type="match status" value="1"/>
</dbReference>
<dbReference type="InterPro" id="IPR017945">
    <property type="entry name" value="DHBP_synth_RibB-like_a/b_dom"/>
</dbReference>
<protein>
    <recommendedName>
        <fullName evidence="4 13">Threonylcarbamoyl-AMP synthase</fullName>
        <shortName evidence="13">TC-AMP synthase</shortName>
        <ecNumber evidence="3 13">2.7.7.87</ecNumber>
    </recommendedName>
    <alternativeName>
        <fullName evidence="11 13">L-threonylcarbamoyladenylate synthase</fullName>
    </alternativeName>
</protein>
<evidence type="ECO:0000256" key="7">
    <source>
        <dbReference type="ARBA" id="ARBA00022694"/>
    </source>
</evidence>
<dbReference type="InterPro" id="IPR006070">
    <property type="entry name" value="Sua5-like_dom"/>
</dbReference>
<dbReference type="EC" id="2.7.7.87" evidence="3 13"/>
<dbReference type="InterPro" id="IPR010923">
    <property type="entry name" value="T(6)A37_SUA5"/>
</dbReference>
<evidence type="ECO:0000256" key="14">
    <source>
        <dbReference type="PIRSR" id="PIRSR004930-1"/>
    </source>
</evidence>
<proteinExistence type="inferred from homology"/>
<dbReference type="Proteomes" id="UP000430975">
    <property type="component" value="Unassembled WGS sequence"/>
</dbReference>
<evidence type="ECO:0000256" key="13">
    <source>
        <dbReference type="PIRNR" id="PIRNR004930"/>
    </source>
</evidence>
<dbReference type="InterPro" id="IPR005145">
    <property type="entry name" value="Sua5_C"/>
</dbReference>
<dbReference type="GO" id="GO:0003725">
    <property type="term" value="F:double-stranded RNA binding"/>
    <property type="evidence" value="ECO:0007669"/>
    <property type="project" value="UniProtKB-UniRule"/>
</dbReference>
<dbReference type="Pfam" id="PF01300">
    <property type="entry name" value="Sua5_yciO_yrdC"/>
    <property type="match status" value="1"/>
</dbReference>
<dbReference type="GO" id="GO:0006450">
    <property type="term" value="P:regulation of translational fidelity"/>
    <property type="evidence" value="ECO:0007669"/>
    <property type="project" value="TreeGrafter"/>
</dbReference>
<feature type="binding site" evidence="14">
    <location>
        <position position="65"/>
    </location>
    <ligand>
        <name>ATP</name>
        <dbReference type="ChEBI" id="CHEBI:30616"/>
    </ligand>
</feature>
<name>A0A6I2GFM4_9LACT</name>
<organism evidence="16 17">
    <name type="scientific">Fundicoccus ignavus</name>
    <dbReference type="NCBI Taxonomy" id="2664442"/>
    <lineage>
        <taxon>Bacteria</taxon>
        <taxon>Bacillati</taxon>
        <taxon>Bacillota</taxon>
        <taxon>Bacilli</taxon>
        <taxon>Lactobacillales</taxon>
        <taxon>Aerococcaceae</taxon>
        <taxon>Fundicoccus</taxon>
    </lineage>
</organism>